<evidence type="ECO:0000313" key="3">
    <source>
        <dbReference type="EMBL" id="RKT79637.1"/>
    </source>
</evidence>
<evidence type="ECO:0008006" key="6">
    <source>
        <dbReference type="Google" id="ProtNLM"/>
    </source>
</evidence>
<evidence type="ECO:0000313" key="5">
    <source>
        <dbReference type="Proteomes" id="UP000590811"/>
    </source>
</evidence>
<comment type="caution">
    <text evidence="3">The sequence shown here is derived from an EMBL/GenBank/DDBJ whole genome shotgun (WGS) entry which is preliminary data.</text>
</comment>
<evidence type="ECO:0000256" key="1">
    <source>
        <dbReference type="SAM" id="SignalP"/>
    </source>
</evidence>
<reference evidence="3 4" key="1">
    <citation type="submission" date="2018-10" db="EMBL/GenBank/DDBJ databases">
        <title>Sequencing the genomes of 1000 actinobacteria strains.</title>
        <authorList>
            <person name="Klenk H.-P."/>
        </authorList>
    </citation>
    <scope>NUCLEOTIDE SEQUENCE [LARGE SCALE GENOMIC DNA]</scope>
    <source>
        <strain evidence="3 4">DSM 44267</strain>
    </source>
</reference>
<evidence type="ECO:0000313" key="2">
    <source>
        <dbReference type="EMBL" id="MBB2987234.1"/>
    </source>
</evidence>
<organism evidence="3 4">
    <name type="scientific">Terracoccus luteus</name>
    <dbReference type="NCBI Taxonomy" id="53356"/>
    <lineage>
        <taxon>Bacteria</taxon>
        <taxon>Bacillati</taxon>
        <taxon>Actinomycetota</taxon>
        <taxon>Actinomycetes</taxon>
        <taxon>Micrococcales</taxon>
        <taxon>Intrasporangiaceae</taxon>
        <taxon>Terracoccus</taxon>
    </lineage>
</organism>
<feature type="signal peptide" evidence="1">
    <location>
        <begin position="1"/>
        <end position="31"/>
    </location>
</feature>
<dbReference type="Proteomes" id="UP000590811">
    <property type="component" value="Unassembled WGS sequence"/>
</dbReference>
<dbReference type="Proteomes" id="UP000278440">
    <property type="component" value="Unassembled WGS sequence"/>
</dbReference>
<evidence type="ECO:0000313" key="4">
    <source>
        <dbReference type="Proteomes" id="UP000278440"/>
    </source>
</evidence>
<dbReference type="RefSeq" id="WP_147431613.1">
    <property type="nucleotide sequence ID" value="NZ_JACHVT010000005.1"/>
</dbReference>
<proteinExistence type="predicted"/>
<keyword evidence="4" id="KW-1185">Reference proteome</keyword>
<accession>A0A495XZA9</accession>
<dbReference type="OrthoDB" id="9937735at2"/>
<dbReference type="AlphaFoldDB" id="A0A495XZA9"/>
<sequence length="137" mass="14768">MRATTKIRAAVATTALAMGTMLTVSAAPAQAAEWQCSSFQYGGGFRARACTKAISSTQIEHKTLVQNLNSYWATSKVRSYKIIGGAFADCKGNVEHTFAPGETRAWSCSSKRVSGTKYQTRGFFYSNTSMTSPGVWG</sequence>
<dbReference type="EMBL" id="JACHVT010000005">
    <property type="protein sequence ID" value="MBB2987234.1"/>
    <property type="molecule type" value="Genomic_DNA"/>
</dbReference>
<name>A0A495XZA9_9MICO</name>
<protein>
    <recommendedName>
        <fullName evidence="6">Secreted protein</fullName>
    </recommendedName>
</protein>
<keyword evidence="1" id="KW-0732">Signal</keyword>
<gene>
    <name evidence="3" type="ORF">DFJ68_3111</name>
    <name evidence="2" type="ORF">FHW14_002417</name>
</gene>
<reference evidence="2 5" key="2">
    <citation type="submission" date="2020-08" db="EMBL/GenBank/DDBJ databases">
        <title>Genomic Encyclopedia of Type Strains, Phase IV (KMG-V): Genome sequencing to study the core and pangenomes of soil and plant-associated prokaryotes.</title>
        <authorList>
            <person name="Whitman W."/>
        </authorList>
    </citation>
    <scope>NUCLEOTIDE SEQUENCE [LARGE SCALE GENOMIC DNA]</scope>
    <source>
        <strain evidence="2 5">B3ACCR2</strain>
    </source>
</reference>
<dbReference type="EMBL" id="RBXT01000001">
    <property type="protein sequence ID" value="RKT79637.1"/>
    <property type="molecule type" value="Genomic_DNA"/>
</dbReference>
<feature type="chain" id="PRO_5044088880" description="Secreted protein" evidence="1">
    <location>
        <begin position="32"/>
        <end position="137"/>
    </location>
</feature>